<dbReference type="EMBL" id="CABPRJ010000034">
    <property type="protein sequence ID" value="VVC26449.1"/>
    <property type="molecule type" value="Genomic_DNA"/>
</dbReference>
<keyword evidence="2" id="KW-1185">Reference proteome</keyword>
<evidence type="ECO:0000313" key="1">
    <source>
        <dbReference type="EMBL" id="VVC26449.1"/>
    </source>
</evidence>
<proteinExistence type="predicted"/>
<evidence type="ECO:0000313" key="2">
    <source>
        <dbReference type="Proteomes" id="UP000325440"/>
    </source>
</evidence>
<organism evidence="1 2">
    <name type="scientific">Cinara cedri</name>
    <dbReference type="NCBI Taxonomy" id="506608"/>
    <lineage>
        <taxon>Eukaryota</taxon>
        <taxon>Metazoa</taxon>
        <taxon>Ecdysozoa</taxon>
        <taxon>Arthropoda</taxon>
        <taxon>Hexapoda</taxon>
        <taxon>Insecta</taxon>
        <taxon>Pterygota</taxon>
        <taxon>Neoptera</taxon>
        <taxon>Paraneoptera</taxon>
        <taxon>Hemiptera</taxon>
        <taxon>Sternorrhyncha</taxon>
        <taxon>Aphidomorpha</taxon>
        <taxon>Aphidoidea</taxon>
        <taxon>Aphididae</taxon>
        <taxon>Lachninae</taxon>
        <taxon>Cinara</taxon>
    </lineage>
</organism>
<name>A0A5E4M6R3_9HEMI</name>
<dbReference type="Proteomes" id="UP000325440">
    <property type="component" value="Unassembled WGS sequence"/>
</dbReference>
<dbReference type="AlphaFoldDB" id="A0A5E4M6R3"/>
<protein>
    <submittedName>
        <fullName evidence="1">Uncharacterized protein</fullName>
    </submittedName>
</protein>
<gene>
    <name evidence="1" type="ORF">CINCED_3A003357</name>
</gene>
<accession>A0A5E4M6R3</accession>
<reference evidence="1 2" key="1">
    <citation type="submission" date="2019-08" db="EMBL/GenBank/DDBJ databases">
        <authorList>
            <person name="Alioto T."/>
            <person name="Alioto T."/>
            <person name="Gomez Garrido J."/>
        </authorList>
    </citation>
    <scope>NUCLEOTIDE SEQUENCE [LARGE SCALE GENOMIC DNA]</scope>
</reference>
<sequence length="112" mass="12885">MSVTHCKRAFTKTYQTLQRYSTTVRVLDYFAPLPSRKQTPLGQFDLRTHLVFILSRHLVQSLHNGFPKVKSDSLKKEQSVPVMLSKTFETVLYYEPMVIERSFAAVKNSMGG</sequence>